<dbReference type="EMBL" id="JACVXA010000023">
    <property type="protein sequence ID" value="MBE3638489.1"/>
    <property type="molecule type" value="Genomic_DNA"/>
</dbReference>
<sequence>MAAGLLAAGLAAGPTLAEPQHGIAMYGAPALPPDFVSLPYADPDAPKGGQIVLAEQGGFDSLNPHILKGRAPWAVTTHVFESMLGRSYDEPFSLYGLLAETVETGPNREWVEFTIRPEARFSDGSPVTVEDAIWSYETLGTEGHPRFLGSWQKVEKIEATGPRSFRITFNTPDRELPLIMGLRPIFKKAQWEGKDFAQSSLIPPIGSSAYPIAEFEPGRFINFRRNPDYWGKDLPFNAGRNNLDLIRYEYFADAGVMFEAFKAGAVSLYREGNAARWQDSYDFPLMREGKVVKAEIAHERPSGITGLVMNTRRDLFADWRVREAMLLAFNYEFIAQTQNGGSDPRICSYFCNSVLAMRPGPAEGRVKDLLTPFAEDLPPGTLEGYALPEGDGTARNRRNIAKAAALLEEAGWTPKDGRLVNASGQPFAFEILMLQGATEYQSVVNIFAQALDRLGIAVRTTTIDPAQYNERTNRFDFDMTFYTRALSLSPGNEQMLYWGSEAADTPGSRNWMGMKSPAAEAMIAAMLETADPEEFQAAVRALDRVLTAGRYVIPLWYSQVSRLAHDASLHYPAHVPLYGDWPGWAPDVWWSE</sequence>
<dbReference type="GO" id="GO:0043190">
    <property type="term" value="C:ATP-binding cassette (ABC) transporter complex"/>
    <property type="evidence" value="ECO:0007669"/>
    <property type="project" value="InterPro"/>
</dbReference>
<proteinExistence type="inferred from homology"/>
<evidence type="ECO:0000256" key="3">
    <source>
        <dbReference type="ARBA" id="ARBA00022729"/>
    </source>
</evidence>
<dbReference type="Gene3D" id="3.10.105.10">
    <property type="entry name" value="Dipeptide-binding Protein, Domain 3"/>
    <property type="match status" value="1"/>
</dbReference>
<dbReference type="SUPFAM" id="SSF53850">
    <property type="entry name" value="Periplasmic binding protein-like II"/>
    <property type="match status" value="1"/>
</dbReference>
<reference evidence="5" key="1">
    <citation type="submission" date="2020-09" db="EMBL/GenBank/DDBJ databases">
        <title>A novel bacterium of genus Mangrovicoccus, isolated from South China Sea.</title>
        <authorList>
            <person name="Huang H."/>
            <person name="Mo K."/>
            <person name="Hu Y."/>
        </authorList>
    </citation>
    <scope>NUCLEOTIDE SEQUENCE</scope>
    <source>
        <strain evidence="5">HB182678</strain>
    </source>
</reference>
<dbReference type="GO" id="GO:1904680">
    <property type="term" value="F:peptide transmembrane transporter activity"/>
    <property type="evidence" value="ECO:0007669"/>
    <property type="project" value="TreeGrafter"/>
</dbReference>
<evidence type="ECO:0000256" key="1">
    <source>
        <dbReference type="ARBA" id="ARBA00004418"/>
    </source>
</evidence>
<dbReference type="PIRSF" id="PIRSF002741">
    <property type="entry name" value="MppA"/>
    <property type="match status" value="1"/>
</dbReference>
<dbReference type="Pfam" id="PF00496">
    <property type="entry name" value="SBP_bac_5"/>
    <property type="match status" value="1"/>
</dbReference>
<comment type="similarity">
    <text evidence="2">Belongs to the bacterial solute-binding protein 5 family.</text>
</comment>
<dbReference type="InterPro" id="IPR039424">
    <property type="entry name" value="SBP_5"/>
</dbReference>
<dbReference type="InterPro" id="IPR030678">
    <property type="entry name" value="Peptide/Ni-bd"/>
</dbReference>
<evidence type="ECO:0000259" key="4">
    <source>
        <dbReference type="Pfam" id="PF00496"/>
    </source>
</evidence>
<dbReference type="CDD" id="cd08497">
    <property type="entry name" value="MbnE-like"/>
    <property type="match status" value="1"/>
</dbReference>
<dbReference type="RefSeq" id="WP_193182180.1">
    <property type="nucleotide sequence ID" value="NZ_JACVXA010000023.1"/>
</dbReference>
<accession>A0A8J7CV96</accession>
<keyword evidence="6" id="KW-1185">Reference proteome</keyword>
<keyword evidence="3" id="KW-0732">Signal</keyword>
<dbReference type="AlphaFoldDB" id="A0A8J7CV96"/>
<feature type="domain" description="Solute-binding protein family 5" evidence="4">
    <location>
        <begin position="95"/>
        <end position="502"/>
    </location>
</feature>
<dbReference type="PANTHER" id="PTHR30290:SF64">
    <property type="entry name" value="ABC TRANSPORTER PERIPLASMIC BINDING PROTEIN"/>
    <property type="match status" value="1"/>
</dbReference>
<protein>
    <submittedName>
        <fullName evidence="5">ABC transporter substrate-binding protein</fullName>
    </submittedName>
</protein>
<name>A0A8J7CV96_9RHOB</name>
<dbReference type="PANTHER" id="PTHR30290">
    <property type="entry name" value="PERIPLASMIC BINDING COMPONENT OF ABC TRANSPORTER"/>
    <property type="match status" value="1"/>
</dbReference>
<dbReference type="GO" id="GO:0042884">
    <property type="term" value="P:microcin transport"/>
    <property type="evidence" value="ECO:0007669"/>
    <property type="project" value="TreeGrafter"/>
</dbReference>
<gene>
    <name evidence="5" type="ORF">ICN82_09770</name>
</gene>
<comment type="subcellular location">
    <subcellularLocation>
        <location evidence="1">Periplasm</location>
    </subcellularLocation>
</comment>
<organism evidence="5 6">
    <name type="scientific">Mangrovicoccus algicola</name>
    <dbReference type="NCBI Taxonomy" id="2771008"/>
    <lineage>
        <taxon>Bacteria</taxon>
        <taxon>Pseudomonadati</taxon>
        <taxon>Pseudomonadota</taxon>
        <taxon>Alphaproteobacteria</taxon>
        <taxon>Rhodobacterales</taxon>
        <taxon>Paracoccaceae</taxon>
        <taxon>Mangrovicoccus</taxon>
    </lineage>
</organism>
<dbReference type="Gene3D" id="3.40.190.10">
    <property type="entry name" value="Periplasmic binding protein-like II"/>
    <property type="match status" value="1"/>
</dbReference>
<evidence type="ECO:0000313" key="5">
    <source>
        <dbReference type="EMBL" id="MBE3638489.1"/>
    </source>
</evidence>
<comment type="caution">
    <text evidence="5">The sequence shown here is derived from an EMBL/GenBank/DDBJ whole genome shotgun (WGS) entry which is preliminary data.</text>
</comment>
<dbReference type="GO" id="GO:0015833">
    <property type="term" value="P:peptide transport"/>
    <property type="evidence" value="ECO:0007669"/>
    <property type="project" value="TreeGrafter"/>
</dbReference>
<evidence type="ECO:0000313" key="6">
    <source>
        <dbReference type="Proteomes" id="UP000609121"/>
    </source>
</evidence>
<dbReference type="Proteomes" id="UP000609121">
    <property type="component" value="Unassembled WGS sequence"/>
</dbReference>
<dbReference type="GO" id="GO:0030288">
    <property type="term" value="C:outer membrane-bounded periplasmic space"/>
    <property type="evidence" value="ECO:0007669"/>
    <property type="project" value="TreeGrafter"/>
</dbReference>
<dbReference type="InterPro" id="IPR000914">
    <property type="entry name" value="SBP_5_dom"/>
</dbReference>
<evidence type="ECO:0000256" key="2">
    <source>
        <dbReference type="ARBA" id="ARBA00005695"/>
    </source>
</evidence>